<protein>
    <submittedName>
        <fullName evidence="1">Uncharacterized protein</fullName>
    </submittedName>
</protein>
<dbReference type="EMBL" id="MU276858">
    <property type="protein sequence ID" value="KAI0037561.1"/>
    <property type="molecule type" value="Genomic_DNA"/>
</dbReference>
<organism evidence="1 2">
    <name type="scientific">Auriscalpium vulgare</name>
    <dbReference type="NCBI Taxonomy" id="40419"/>
    <lineage>
        <taxon>Eukaryota</taxon>
        <taxon>Fungi</taxon>
        <taxon>Dikarya</taxon>
        <taxon>Basidiomycota</taxon>
        <taxon>Agaricomycotina</taxon>
        <taxon>Agaricomycetes</taxon>
        <taxon>Russulales</taxon>
        <taxon>Auriscalpiaceae</taxon>
        <taxon>Auriscalpium</taxon>
    </lineage>
</organism>
<evidence type="ECO:0000313" key="2">
    <source>
        <dbReference type="Proteomes" id="UP000814033"/>
    </source>
</evidence>
<gene>
    <name evidence="1" type="ORF">FA95DRAFT_1614089</name>
</gene>
<sequence length="89" mass="8934">MSDGLSATASSLTAAQDMHADAAPLVGHPNAARPHPGPSARGRPAPKISILSPPSTPSHPCCSWSAGARIVVPGLTARHPPVDLSPAHP</sequence>
<accession>A0ACB8R1Z4</accession>
<dbReference type="Proteomes" id="UP000814033">
    <property type="component" value="Unassembled WGS sequence"/>
</dbReference>
<comment type="caution">
    <text evidence="1">The sequence shown here is derived from an EMBL/GenBank/DDBJ whole genome shotgun (WGS) entry which is preliminary data.</text>
</comment>
<keyword evidence="2" id="KW-1185">Reference proteome</keyword>
<proteinExistence type="predicted"/>
<evidence type="ECO:0000313" key="1">
    <source>
        <dbReference type="EMBL" id="KAI0037561.1"/>
    </source>
</evidence>
<reference evidence="1" key="2">
    <citation type="journal article" date="2022" name="New Phytol.">
        <title>Evolutionary transition to the ectomycorrhizal habit in the genomes of a hyperdiverse lineage of mushroom-forming fungi.</title>
        <authorList>
            <person name="Looney B."/>
            <person name="Miyauchi S."/>
            <person name="Morin E."/>
            <person name="Drula E."/>
            <person name="Courty P.E."/>
            <person name="Kohler A."/>
            <person name="Kuo A."/>
            <person name="LaButti K."/>
            <person name="Pangilinan J."/>
            <person name="Lipzen A."/>
            <person name="Riley R."/>
            <person name="Andreopoulos W."/>
            <person name="He G."/>
            <person name="Johnson J."/>
            <person name="Nolan M."/>
            <person name="Tritt A."/>
            <person name="Barry K.W."/>
            <person name="Grigoriev I.V."/>
            <person name="Nagy L.G."/>
            <person name="Hibbett D."/>
            <person name="Henrissat B."/>
            <person name="Matheny P.B."/>
            <person name="Labbe J."/>
            <person name="Martin F.M."/>
        </authorList>
    </citation>
    <scope>NUCLEOTIDE SEQUENCE</scope>
    <source>
        <strain evidence="1">FP105234-sp</strain>
    </source>
</reference>
<reference evidence="1" key="1">
    <citation type="submission" date="2021-02" db="EMBL/GenBank/DDBJ databases">
        <authorList>
            <consortium name="DOE Joint Genome Institute"/>
            <person name="Ahrendt S."/>
            <person name="Looney B.P."/>
            <person name="Miyauchi S."/>
            <person name="Morin E."/>
            <person name="Drula E."/>
            <person name="Courty P.E."/>
            <person name="Chicoki N."/>
            <person name="Fauchery L."/>
            <person name="Kohler A."/>
            <person name="Kuo A."/>
            <person name="Labutti K."/>
            <person name="Pangilinan J."/>
            <person name="Lipzen A."/>
            <person name="Riley R."/>
            <person name="Andreopoulos W."/>
            <person name="He G."/>
            <person name="Johnson J."/>
            <person name="Barry K.W."/>
            <person name="Grigoriev I.V."/>
            <person name="Nagy L."/>
            <person name="Hibbett D."/>
            <person name="Henrissat B."/>
            <person name="Matheny P.B."/>
            <person name="Labbe J."/>
            <person name="Martin F."/>
        </authorList>
    </citation>
    <scope>NUCLEOTIDE SEQUENCE</scope>
    <source>
        <strain evidence="1">FP105234-sp</strain>
    </source>
</reference>
<name>A0ACB8R1Z4_9AGAM</name>